<keyword evidence="3" id="KW-1185">Reference proteome</keyword>
<evidence type="ECO:0000313" key="3">
    <source>
        <dbReference type="Proteomes" id="UP000283383"/>
    </source>
</evidence>
<feature type="compositionally biased region" description="Polar residues" evidence="1">
    <location>
        <begin position="53"/>
        <end position="77"/>
    </location>
</feature>
<comment type="caution">
    <text evidence="2">The sequence shown here is derived from an EMBL/GenBank/DDBJ whole genome shotgun (WGS) entry which is preliminary data.</text>
</comment>
<dbReference type="Proteomes" id="UP000283383">
    <property type="component" value="Unassembled WGS sequence"/>
</dbReference>
<feature type="region of interest" description="Disordered" evidence="1">
    <location>
        <begin position="53"/>
        <end position="82"/>
    </location>
</feature>
<reference evidence="2 3" key="1">
    <citation type="journal article" date="2018" name="BMC Genomics">
        <title>Comparative genome analyses reveal sequence features reflecting distinct modes of host-adaptation between dicot and monocot powdery mildew.</title>
        <authorList>
            <person name="Wu Y."/>
            <person name="Ma X."/>
            <person name="Pan Z."/>
            <person name="Kale S.D."/>
            <person name="Song Y."/>
            <person name="King H."/>
            <person name="Zhang Q."/>
            <person name="Presley C."/>
            <person name="Deng X."/>
            <person name="Wei C.I."/>
            <person name="Xiao S."/>
        </authorList>
    </citation>
    <scope>NUCLEOTIDE SEQUENCE [LARGE SCALE GENOMIC DNA]</scope>
    <source>
        <strain evidence="2">UMSG3</strain>
    </source>
</reference>
<feature type="non-terminal residue" evidence="2">
    <location>
        <position position="1"/>
    </location>
</feature>
<organism evidence="2 3">
    <name type="scientific">Golovinomyces cichoracearum</name>
    <dbReference type="NCBI Taxonomy" id="62708"/>
    <lineage>
        <taxon>Eukaryota</taxon>
        <taxon>Fungi</taxon>
        <taxon>Dikarya</taxon>
        <taxon>Ascomycota</taxon>
        <taxon>Pezizomycotina</taxon>
        <taxon>Leotiomycetes</taxon>
        <taxon>Erysiphales</taxon>
        <taxon>Erysiphaceae</taxon>
        <taxon>Golovinomyces</taxon>
    </lineage>
</organism>
<name>A0A420I5A1_9PEZI</name>
<dbReference type="AlphaFoldDB" id="A0A420I5A1"/>
<sequence length="160" mass="18608">SHGVFVNHLKRIDYALHDTLLETEQHEWTTEELVKVRGDGNFTSAVYKSLSSSPTKKYRSTSPHLEFSQQPKNQQYVTKEEYSSKYEDNAPEIYGKDDTYNNFSSQVLKMKINTGSKVESEVNYLSQYCSPQDQIMARQSSELTKSYFDNLKMKEICLMF</sequence>
<evidence type="ECO:0000313" key="2">
    <source>
        <dbReference type="EMBL" id="RKF64870.1"/>
    </source>
</evidence>
<dbReference type="EMBL" id="MCBQ01012912">
    <property type="protein sequence ID" value="RKF64870.1"/>
    <property type="molecule type" value="Genomic_DNA"/>
</dbReference>
<evidence type="ECO:0000256" key="1">
    <source>
        <dbReference type="SAM" id="MobiDB-lite"/>
    </source>
</evidence>
<protein>
    <recommendedName>
        <fullName evidence="4">Integrase and RNaseH domain-containing protein</fullName>
    </recommendedName>
</protein>
<proteinExistence type="predicted"/>
<gene>
    <name evidence="2" type="ORF">GcM3_129025</name>
</gene>
<evidence type="ECO:0008006" key="4">
    <source>
        <dbReference type="Google" id="ProtNLM"/>
    </source>
</evidence>
<accession>A0A420I5A1</accession>